<organism evidence="1">
    <name type="scientific">Candidatus Electrothrix aestuarii</name>
    <dbReference type="NCBI Taxonomy" id="3062594"/>
    <lineage>
        <taxon>Bacteria</taxon>
        <taxon>Pseudomonadati</taxon>
        <taxon>Thermodesulfobacteriota</taxon>
        <taxon>Desulfobulbia</taxon>
        <taxon>Desulfobulbales</taxon>
        <taxon>Desulfobulbaceae</taxon>
        <taxon>Candidatus Electrothrix</taxon>
    </lineage>
</organism>
<sequence>MLLSIKGSKKEVSNEGLYLAVLYFHRKKRLSLGKAAELAGYSRLEFIEKLQREKKHIFDYDEDEINEIFEDALEIV</sequence>
<proteinExistence type="predicted"/>
<dbReference type="KEGG" id="eaj:Q3M24_20270"/>
<reference evidence="1" key="2">
    <citation type="submission" date="2024-06" db="EMBL/GenBank/DDBJ databases">
        <authorList>
            <person name="Plum-Jensen L.E."/>
            <person name="Schramm A."/>
            <person name="Marshall I.P.G."/>
        </authorList>
    </citation>
    <scope>NUCLEOTIDE SEQUENCE</scope>
    <source>
        <strain evidence="1">Rat1</strain>
    </source>
</reference>
<dbReference type="Pfam" id="PF03683">
    <property type="entry name" value="UPF0175"/>
    <property type="match status" value="1"/>
</dbReference>
<protein>
    <submittedName>
        <fullName evidence="1">UPF0175 family protein</fullName>
    </submittedName>
</protein>
<dbReference type="InterPro" id="IPR005368">
    <property type="entry name" value="UPF0175"/>
</dbReference>
<name>A0AAU8LUP6_9BACT</name>
<reference evidence="1" key="1">
    <citation type="journal article" date="2024" name="Syst. Appl. Microbiol.">
        <title>First single-strain enrichments of Electrothrix cable bacteria, description of E. aestuarii sp. nov. and E. rattekaaiensis sp. nov., and proposal of a cable bacteria taxonomy following the rules of the SeqCode.</title>
        <authorList>
            <person name="Plum-Jensen L.E."/>
            <person name="Schramm A."/>
            <person name="Marshall I.P.G."/>
        </authorList>
    </citation>
    <scope>NUCLEOTIDE SEQUENCE</scope>
    <source>
        <strain evidence="1">Rat1</strain>
    </source>
</reference>
<evidence type="ECO:0000313" key="1">
    <source>
        <dbReference type="EMBL" id="XCN72600.1"/>
    </source>
</evidence>
<dbReference type="AlphaFoldDB" id="A0AAU8LUP6"/>
<dbReference type="EMBL" id="CP159373">
    <property type="protein sequence ID" value="XCN72600.1"/>
    <property type="molecule type" value="Genomic_DNA"/>
</dbReference>
<gene>
    <name evidence="1" type="ORF">Q3M24_20270</name>
</gene>
<accession>A0AAU8LUP6</accession>